<evidence type="ECO:0000256" key="5">
    <source>
        <dbReference type="SAM" id="MobiDB-lite"/>
    </source>
</evidence>
<name>Q0CFS7_ASPTN</name>
<keyword evidence="1" id="KW-0479">Metal-binding</keyword>
<evidence type="ECO:0000256" key="3">
    <source>
        <dbReference type="ARBA" id="ARBA00022833"/>
    </source>
</evidence>
<dbReference type="eggNOG" id="ENOG502S8AN">
    <property type="taxonomic scope" value="Eukaryota"/>
</dbReference>
<dbReference type="OMA" id="CHTNQFP"/>
<evidence type="ECO:0000313" key="8">
    <source>
        <dbReference type="Proteomes" id="UP000007963"/>
    </source>
</evidence>
<gene>
    <name evidence="7" type="ORF">ATEG_07457</name>
</gene>
<dbReference type="RefSeq" id="XP_001216078.1">
    <property type="nucleotide sequence ID" value="XM_001216078.1"/>
</dbReference>
<dbReference type="Pfam" id="PF14441">
    <property type="entry name" value="OTT_1508_deam"/>
    <property type="match status" value="1"/>
</dbReference>
<dbReference type="Proteomes" id="UP000007963">
    <property type="component" value="Unassembled WGS sequence"/>
</dbReference>
<evidence type="ECO:0000259" key="6">
    <source>
        <dbReference type="PROSITE" id="PS50865"/>
    </source>
</evidence>
<dbReference type="STRING" id="341663.Q0CFS7"/>
<dbReference type="InterPro" id="IPR002893">
    <property type="entry name" value="Znf_MYND"/>
</dbReference>
<protein>
    <recommendedName>
        <fullName evidence="6">MYND-type domain-containing protein</fullName>
    </recommendedName>
</protein>
<dbReference type="GeneID" id="4322978"/>
<dbReference type="GO" id="GO:0008270">
    <property type="term" value="F:zinc ion binding"/>
    <property type="evidence" value="ECO:0007669"/>
    <property type="project" value="UniProtKB-KW"/>
</dbReference>
<feature type="region of interest" description="Disordered" evidence="5">
    <location>
        <begin position="288"/>
        <end position="321"/>
    </location>
</feature>
<proteinExistence type="predicted"/>
<organism evidence="7 8">
    <name type="scientific">Aspergillus terreus (strain NIH 2624 / FGSC A1156)</name>
    <dbReference type="NCBI Taxonomy" id="341663"/>
    <lineage>
        <taxon>Eukaryota</taxon>
        <taxon>Fungi</taxon>
        <taxon>Dikarya</taxon>
        <taxon>Ascomycota</taxon>
        <taxon>Pezizomycotina</taxon>
        <taxon>Eurotiomycetes</taxon>
        <taxon>Eurotiomycetidae</taxon>
        <taxon>Eurotiales</taxon>
        <taxon>Aspergillaceae</taxon>
        <taxon>Aspergillus</taxon>
        <taxon>Aspergillus subgen. Circumdati</taxon>
    </lineage>
</organism>
<dbReference type="InterPro" id="IPR027796">
    <property type="entry name" value="OTT_1508_deam-like"/>
</dbReference>
<keyword evidence="3" id="KW-0862">Zinc</keyword>
<dbReference type="VEuPathDB" id="FungiDB:ATEG_07457"/>
<dbReference type="PROSITE" id="PS50865">
    <property type="entry name" value="ZF_MYND_2"/>
    <property type="match status" value="1"/>
</dbReference>
<evidence type="ECO:0000256" key="1">
    <source>
        <dbReference type="ARBA" id="ARBA00022723"/>
    </source>
</evidence>
<dbReference type="Pfam" id="PF01753">
    <property type="entry name" value="zf-MYND"/>
    <property type="match status" value="1"/>
</dbReference>
<dbReference type="AlphaFoldDB" id="Q0CFS7"/>
<dbReference type="HOGENOM" id="CLU_007949_0_0_1"/>
<keyword evidence="2 4" id="KW-0863">Zinc-finger</keyword>
<dbReference type="EMBL" id="CH476604">
    <property type="protein sequence ID" value="EAU31719.1"/>
    <property type="molecule type" value="Genomic_DNA"/>
</dbReference>
<feature type="domain" description="MYND-type" evidence="6">
    <location>
        <begin position="328"/>
        <end position="366"/>
    </location>
</feature>
<evidence type="ECO:0000313" key="7">
    <source>
        <dbReference type="EMBL" id="EAU31719.1"/>
    </source>
</evidence>
<dbReference type="SUPFAM" id="SSF144232">
    <property type="entry name" value="HIT/MYND zinc finger-like"/>
    <property type="match status" value="1"/>
</dbReference>
<reference evidence="8" key="1">
    <citation type="submission" date="2005-09" db="EMBL/GenBank/DDBJ databases">
        <title>Annotation of the Aspergillus terreus NIH2624 genome.</title>
        <authorList>
            <person name="Birren B.W."/>
            <person name="Lander E.S."/>
            <person name="Galagan J.E."/>
            <person name="Nusbaum C."/>
            <person name="Devon K."/>
            <person name="Henn M."/>
            <person name="Ma L.-J."/>
            <person name="Jaffe D.B."/>
            <person name="Butler J."/>
            <person name="Alvarez P."/>
            <person name="Gnerre S."/>
            <person name="Grabherr M."/>
            <person name="Kleber M."/>
            <person name="Mauceli E.W."/>
            <person name="Brockman W."/>
            <person name="Rounsley S."/>
            <person name="Young S.K."/>
            <person name="LaButti K."/>
            <person name="Pushparaj V."/>
            <person name="DeCaprio D."/>
            <person name="Crawford M."/>
            <person name="Koehrsen M."/>
            <person name="Engels R."/>
            <person name="Montgomery P."/>
            <person name="Pearson M."/>
            <person name="Howarth C."/>
            <person name="Larson L."/>
            <person name="Luoma S."/>
            <person name="White J."/>
            <person name="Alvarado L."/>
            <person name="Kodira C.D."/>
            <person name="Zeng Q."/>
            <person name="Oleary S."/>
            <person name="Yandava C."/>
            <person name="Denning D.W."/>
            <person name="Nierman W.C."/>
            <person name="Milne T."/>
            <person name="Madden K."/>
        </authorList>
    </citation>
    <scope>NUCLEOTIDE SEQUENCE [LARGE SCALE GENOMIC DNA]</scope>
    <source>
        <strain evidence="8">NIH 2624 / FGSC A1156</strain>
    </source>
</reference>
<sequence length="608" mass="69960">MYYRPRLRHHAKALLRLLGKGENMKELTTCLKAFLDGGISPSALVKMIDDLGYRTDFYAQQKNIFSPIQVHRQGREMEYICRPRHSFATFWEAAREIAGLKRVKIVLLPGFESRKVAAEFSQLKHHSVKHPERLDAELRKPKWVHAEMRMILHLFSTDAVARIFPYLGISKKTCLLCGHVLSQFAVQARNNHGKIYGQWTLPRAIAIPAAIHGKLDTAIQKLRDVLHHECNAEDNERLAPIKESTISTPVAERQVIWSPFNRSNPEPRLHSREMEWLSQGHIRNIAGRKNPTEYKGSEALPSDVTDDERYSDTGVFEPGPEEDNRPSCRKCGVRNDSLISCQKCNSALYCDKACLEKDWIRHKPLCRLGRPLDVVDDFIQACHEKTVPTDNDVAMAFGFCFFISGADRQRLFRLYCDLINQWGVSEEELRQAWKSDKLRELIQFRGSQVPCSIIRHEVRWLVQHDRFGSGVVTNFGTVLETSRHILNPLDRTVPWQTLKPREKHEAYVFWCQIRNGLMPDVDEDNWIFLGFCTASDASETQGLAQLYRLLVQRANFEDFWQARASSKMVELFQKHGLGDEIRTVRNFKLLMSAISTWHQNASGAVEPS</sequence>
<evidence type="ECO:0000256" key="4">
    <source>
        <dbReference type="PROSITE-ProRule" id="PRU00134"/>
    </source>
</evidence>
<dbReference type="OrthoDB" id="4387665at2759"/>
<dbReference type="Gene3D" id="6.10.140.2220">
    <property type="match status" value="1"/>
</dbReference>
<evidence type="ECO:0000256" key="2">
    <source>
        <dbReference type="ARBA" id="ARBA00022771"/>
    </source>
</evidence>
<accession>Q0CFS7</accession>
<dbReference type="PROSITE" id="PS01360">
    <property type="entry name" value="ZF_MYND_1"/>
    <property type="match status" value="1"/>
</dbReference>